<organism evidence="2">
    <name type="scientific">Ralstonia solanacearum</name>
    <name type="common">Pseudomonas solanacearum</name>
    <dbReference type="NCBI Taxonomy" id="305"/>
    <lineage>
        <taxon>Bacteria</taxon>
        <taxon>Pseudomonadati</taxon>
        <taxon>Pseudomonadota</taxon>
        <taxon>Betaproteobacteria</taxon>
        <taxon>Burkholderiales</taxon>
        <taxon>Burkholderiaceae</taxon>
        <taxon>Ralstonia</taxon>
        <taxon>Ralstonia solanacearum species complex</taxon>
    </lineage>
</organism>
<protein>
    <submittedName>
        <fullName evidence="2">Putative bacteriophage t7-related gene protein</fullName>
    </submittedName>
</protein>
<dbReference type="PATRIC" id="fig|305.108.peg.3066"/>
<dbReference type="InterPro" id="IPR044925">
    <property type="entry name" value="His-Me_finger_sf"/>
</dbReference>
<dbReference type="AlphaFoldDB" id="A0A0S4WF53"/>
<evidence type="ECO:0000313" key="2">
    <source>
        <dbReference type="EMBL" id="CUV45433.1"/>
    </source>
</evidence>
<sequence length="160" mass="18375">MVRHKGRQRRPLAERFWENVDKRGPDECWPWIGSIDTRGYGSIGADGGKPLMRAHRVAYELCVAPIPDGMVACHRCDNRACVNPGHIFIATQRENILDMVRKGRRQWPKGEHHPKAKLRASEVLAIREDPRPPRLICAQYGIGRTTLYQIKRRETWGCLA</sequence>
<evidence type="ECO:0000259" key="1">
    <source>
        <dbReference type="Pfam" id="PF13392"/>
    </source>
</evidence>
<accession>A0A0S4WF53</accession>
<reference evidence="2" key="1">
    <citation type="submission" date="2015-10" db="EMBL/GenBank/DDBJ databases">
        <authorList>
            <person name="Gilbert D.G."/>
        </authorList>
    </citation>
    <scope>NUCLEOTIDE SEQUENCE</scope>
    <source>
        <strain evidence="2">Phyl III-seqv23</strain>
    </source>
</reference>
<dbReference type="EMBL" id="LN899827">
    <property type="protein sequence ID" value="CUV45433.1"/>
    <property type="molecule type" value="Genomic_DNA"/>
</dbReference>
<dbReference type="InterPro" id="IPR003615">
    <property type="entry name" value="HNH_nuc"/>
</dbReference>
<dbReference type="InterPro" id="IPR044930">
    <property type="entry name" value="Homing_endonuclease_His-Me"/>
</dbReference>
<dbReference type="SUPFAM" id="SSF54060">
    <property type="entry name" value="His-Me finger endonucleases"/>
    <property type="match status" value="1"/>
</dbReference>
<proteinExistence type="predicted"/>
<feature type="domain" description="HNH nuclease" evidence="1">
    <location>
        <begin position="54"/>
        <end position="95"/>
    </location>
</feature>
<gene>
    <name evidence="2" type="ORF">TO10_v1_330061</name>
</gene>
<dbReference type="GO" id="GO:0004519">
    <property type="term" value="F:endonuclease activity"/>
    <property type="evidence" value="ECO:0007669"/>
    <property type="project" value="InterPro"/>
</dbReference>
<name>A0A0S4WF53_RALSL</name>
<dbReference type="Gene3D" id="3.90.75.10">
    <property type="entry name" value="Homing Intron 3 (I-ppo) Encoded Endonuclease, Chain A"/>
    <property type="match status" value="1"/>
</dbReference>
<dbReference type="Pfam" id="PF13392">
    <property type="entry name" value="HNH_3"/>
    <property type="match status" value="1"/>
</dbReference>